<protein>
    <submittedName>
        <fullName evidence="3">Uncharacterized protein</fullName>
    </submittedName>
</protein>
<reference evidence="3 5" key="1">
    <citation type="journal article" date="2014" name="ISME J.">
        <title>Trehalose/2-sulfotrehalose biosynthesis and glycine-betaine uptake are widely spread mechanisms for osmoadaptation in the Halobacteriales.</title>
        <authorList>
            <person name="Youssef N.H."/>
            <person name="Savage-Ashlock K.N."/>
            <person name="McCully A.L."/>
            <person name="Luedtke B."/>
            <person name="Shaw E.I."/>
            <person name="Hoff W.D."/>
            <person name="Elshahed M.S."/>
        </authorList>
    </citation>
    <scope>NUCLEOTIDE SEQUENCE [LARGE SCALE GENOMIC DNA]</scope>
    <source>
        <strain evidence="3 5">DX253</strain>
    </source>
</reference>
<dbReference type="EMBL" id="FRAN01000002">
    <property type="protein sequence ID" value="SHK55378.1"/>
    <property type="molecule type" value="Genomic_DNA"/>
</dbReference>
<keyword evidence="2" id="KW-0472">Membrane</keyword>
<proteinExistence type="predicted"/>
<feature type="transmembrane region" description="Helical" evidence="2">
    <location>
        <begin position="57"/>
        <end position="76"/>
    </location>
</feature>
<evidence type="ECO:0000256" key="2">
    <source>
        <dbReference type="SAM" id="Phobius"/>
    </source>
</evidence>
<dbReference type="STRING" id="797209.GCA_000376445_01383"/>
<evidence type="ECO:0000313" key="4">
    <source>
        <dbReference type="EMBL" id="SHK55378.1"/>
    </source>
</evidence>
<name>E7QZT2_HALPU</name>
<accession>E7QZT2</accession>
<gene>
    <name evidence="4" type="ORF">SAMN05444342_1653</name>
    <name evidence="3" type="ORF">ZOD2009_21627</name>
</gene>
<keyword evidence="2" id="KW-1133">Transmembrane helix</keyword>
<dbReference type="Proteomes" id="UP000003751">
    <property type="component" value="Unassembled WGS sequence"/>
</dbReference>
<dbReference type="PATRIC" id="fig|797209.4.peg.4242"/>
<feature type="transmembrane region" description="Helical" evidence="2">
    <location>
        <begin position="96"/>
        <end position="115"/>
    </location>
</feature>
<keyword evidence="2" id="KW-0812">Transmembrane</keyword>
<dbReference type="RefSeq" id="WP_007983465.1">
    <property type="nucleotide sequence ID" value="NZ_AEMG01000030.1"/>
</dbReference>
<keyword evidence="6" id="KW-1185">Reference proteome</keyword>
<dbReference type="EMBL" id="AEMG01000030">
    <property type="protein sequence ID" value="EFW89826.1"/>
    <property type="molecule type" value="Genomic_DNA"/>
</dbReference>
<evidence type="ECO:0000256" key="1">
    <source>
        <dbReference type="SAM" id="MobiDB-lite"/>
    </source>
</evidence>
<feature type="transmembrane region" description="Helical" evidence="2">
    <location>
        <begin position="173"/>
        <end position="192"/>
    </location>
</feature>
<evidence type="ECO:0000313" key="3">
    <source>
        <dbReference type="EMBL" id="EFW89826.1"/>
    </source>
</evidence>
<dbReference type="OrthoDB" id="381668at2157"/>
<evidence type="ECO:0000313" key="5">
    <source>
        <dbReference type="Proteomes" id="UP000003751"/>
    </source>
</evidence>
<sequence>MAEESVETAPTTGSPDSKGARDADEETLVGFVYTENMNILGRRKRESQQQNEKAANLIRLLGVIFTLYSGAILVVARISAKPSNSGLKLGLFVNEYTVLCLAFLAAAFLYAVLAYHRTSIASGPSAEYLRNEISEETSVEDAKREINKKVPGWVRNNDNEIELDHTRLFNCKMCIFFSLLYFVVGSVLASEISTLDTMDHLLMGGVMVAITYVVYDHVRDRASNGAND</sequence>
<dbReference type="Proteomes" id="UP000184203">
    <property type="component" value="Unassembled WGS sequence"/>
</dbReference>
<feature type="region of interest" description="Disordered" evidence="1">
    <location>
        <begin position="1"/>
        <end position="24"/>
    </location>
</feature>
<dbReference type="AlphaFoldDB" id="E7QZT2"/>
<reference evidence="6" key="3">
    <citation type="submission" date="2016-11" db="EMBL/GenBank/DDBJ databases">
        <authorList>
            <person name="Varghese N."/>
            <person name="Submissions S."/>
        </authorList>
    </citation>
    <scope>NUCLEOTIDE SEQUENCE [LARGE SCALE GENOMIC DNA]</scope>
    <source>
        <strain evidence="6">DX253</strain>
    </source>
</reference>
<reference evidence="4" key="2">
    <citation type="submission" date="2016-11" db="EMBL/GenBank/DDBJ databases">
        <authorList>
            <person name="Jaros S."/>
            <person name="Januszkiewicz K."/>
            <person name="Wedrychowicz H."/>
        </authorList>
    </citation>
    <scope>NUCLEOTIDE SEQUENCE [LARGE SCALE GENOMIC DNA]</scope>
    <source>
        <strain evidence="4">DX253</strain>
    </source>
</reference>
<organism evidence="3 5">
    <name type="scientific">Haladaptatus paucihalophilus DX253</name>
    <dbReference type="NCBI Taxonomy" id="797209"/>
    <lineage>
        <taxon>Archaea</taxon>
        <taxon>Methanobacteriati</taxon>
        <taxon>Methanobacteriota</taxon>
        <taxon>Stenosarchaea group</taxon>
        <taxon>Halobacteria</taxon>
        <taxon>Halobacteriales</taxon>
        <taxon>Haladaptataceae</taxon>
        <taxon>Haladaptatus</taxon>
    </lineage>
</organism>
<evidence type="ECO:0000313" key="6">
    <source>
        <dbReference type="Proteomes" id="UP000184203"/>
    </source>
</evidence>